<evidence type="ECO:0000313" key="10">
    <source>
        <dbReference type="EMBL" id="CAA7013186.1"/>
    </source>
</evidence>
<evidence type="ECO:0000256" key="8">
    <source>
        <dbReference type="SAM" id="Phobius"/>
    </source>
</evidence>
<gene>
    <name evidence="10" type="ORF">MERR_LOCUS420</name>
</gene>
<keyword evidence="5 8" id="KW-1133">Transmembrane helix</keyword>
<evidence type="ECO:0000256" key="3">
    <source>
        <dbReference type="ARBA" id="ARBA00022448"/>
    </source>
</evidence>
<protein>
    <recommendedName>
        <fullName evidence="9">ABC-2 type transporter transmembrane domain-containing protein</fullName>
    </recommendedName>
</protein>
<evidence type="ECO:0000259" key="9">
    <source>
        <dbReference type="Pfam" id="PF01061"/>
    </source>
</evidence>
<accession>A0A6D2HBV9</accession>
<comment type="subcellular location">
    <subcellularLocation>
        <location evidence="1">Membrane</location>
        <topology evidence="1">Multi-pass membrane protein</topology>
    </subcellularLocation>
</comment>
<feature type="non-terminal residue" evidence="10">
    <location>
        <position position="1"/>
    </location>
</feature>
<sequence>TIFYDVGYSYTSILARVSCGGFITGFMTFMSIGGFPSFLEEMKVFYKERMSGYYGVAVYILSNYISSFPFLVSISVITGTITYNLVKFRPGFSHYAFFCLNLFFSVSVIESLMMVVASLVPNFLMGLITGAGLIGIIMMTSGFFRLLPDLPKIFWRYPVSYISYGSWAIQGGYKNDFLGLEFEPLFPGEPKMTGEEVINKVFRVQVTHSKWWDLAAVAGILVCYRLLFFVVLKLRERAGPALKAIQAKRTMKNLDRRPSFKRMPSLSLSLSSMSSRRHQPLRSLSSQEGLNSPAHY</sequence>
<dbReference type="InterPro" id="IPR052215">
    <property type="entry name" value="Plant_ABCG"/>
</dbReference>
<reference evidence="10" key="1">
    <citation type="submission" date="2020-01" db="EMBL/GenBank/DDBJ databases">
        <authorList>
            <person name="Mishra B."/>
        </authorList>
    </citation>
    <scope>NUCLEOTIDE SEQUENCE [LARGE SCALE GENOMIC DNA]</scope>
</reference>
<keyword evidence="6 8" id="KW-0472">Membrane</keyword>
<dbReference type="PANTHER" id="PTHR48042:SF29">
    <property type="entry name" value="ABC TRANSPORTER G FAMILY MEMBER 15-RELATED"/>
    <property type="match status" value="1"/>
</dbReference>
<dbReference type="AlphaFoldDB" id="A0A6D2HBV9"/>
<proteinExistence type="inferred from homology"/>
<comment type="similarity">
    <text evidence="2">Belongs to the ABC transporter superfamily. ABCG family. Eye pigment precursor importer (TC 3.A.1.204) subfamily.</text>
</comment>
<evidence type="ECO:0000256" key="4">
    <source>
        <dbReference type="ARBA" id="ARBA00022692"/>
    </source>
</evidence>
<evidence type="ECO:0000256" key="6">
    <source>
        <dbReference type="ARBA" id="ARBA00023136"/>
    </source>
</evidence>
<evidence type="ECO:0000256" key="1">
    <source>
        <dbReference type="ARBA" id="ARBA00004141"/>
    </source>
</evidence>
<dbReference type="Pfam" id="PF01061">
    <property type="entry name" value="ABC2_membrane"/>
    <property type="match status" value="1"/>
</dbReference>
<comment type="caution">
    <text evidence="10">The sequence shown here is derived from an EMBL/GenBank/DDBJ whole genome shotgun (WGS) entry which is preliminary data.</text>
</comment>
<evidence type="ECO:0000256" key="5">
    <source>
        <dbReference type="ARBA" id="ARBA00022989"/>
    </source>
</evidence>
<feature type="transmembrane region" description="Helical" evidence="8">
    <location>
        <begin position="211"/>
        <end position="232"/>
    </location>
</feature>
<dbReference type="InterPro" id="IPR013525">
    <property type="entry name" value="ABC2_TM"/>
</dbReference>
<dbReference type="OrthoDB" id="66620at2759"/>
<keyword evidence="3" id="KW-0813">Transport</keyword>
<feature type="transmembrane region" description="Helical" evidence="8">
    <location>
        <begin position="13"/>
        <end position="35"/>
    </location>
</feature>
<feature type="transmembrane region" description="Helical" evidence="8">
    <location>
        <begin position="56"/>
        <end position="83"/>
    </location>
</feature>
<feature type="transmembrane region" description="Helical" evidence="8">
    <location>
        <begin position="123"/>
        <end position="147"/>
    </location>
</feature>
<dbReference type="PANTHER" id="PTHR48042">
    <property type="entry name" value="ABC TRANSPORTER G FAMILY MEMBER 11"/>
    <property type="match status" value="1"/>
</dbReference>
<keyword evidence="11" id="KW-1185">Reference proteome</keyword>
<evidence type="ECO:0000256" key="7">
    <source>
        <dbReference type="SAM" id="MobiDB-lite"/>
    </source>
</evidence>
<evidence type="ECO:0000313" key="11">
    <source>
        <dbReference type="Proteomes" id="UP000467841"/>
    </source>
</evidence>
<feature type="transmembrane region" description="Helical" evidence="8">
    <location>
        <begin position="95"/>
        <end position="116"/>
    </location>
</feature>
<dbReference type="EMBL" id="CACVBM020000033">
    <property type="protein sequence ID" value="CAA7013186.1"/>
    <property type="molecule type" value="Genomic_DNA"/>
</dbReference>
<organism evidence="10 11">
    <name type="scientific">Microthlaspi erraticum</name>
    <dbReference type="NCBI Taxonomy" id="1685480"/>
    <lineage>
        <taxon>Eukaryota</taxon>
        <taxon>Viridiplantae</taxon>
        <taxon>Streptophyta</taxon>
        <taxon>Embryophyta</taxon>
        <taxon>Tracheophyta</taxon>
        <taxon>Spermatophyta</taxon>
        <taxon>Magnoliopsida</taxon>
        <taxon>eudicotyledons</taxon>
        <taxon>Gunneridae</taxon>
        <taxon>Pentapetalae</taxon>
        <taxon>rosids</taxon>
        <taxon>malvids</taxon>
        <taxon>Brassicales</taxon>
        <taxon>Brassicaceae</taxon>
        <taxon>Coluteocarpeae</taxon>
        <taxon>Microthlaspi</taxon>
    </lineage>
</organism>
<keyword evidence="4 8" id="KW-0812">Transmembrane</keyword>
<feature type="region of interest" description="Disordered" evidence="7">
    <location>
        <begin position="270"/>
        <end position="296"/>
    </location>
</feature>
<dbReference type="GO" id="GO:0016020">
    <property type="term" value="C:membrane"/>
    <property type="evidence" value="ECO:0007669"/>
    <property type="project" value="UniProtKB-SubCell"/>
</dbReference>
<dbReference type="GO" id="GO:0140359">
    <property type="term" value="F:ABC-type transporter activity"/>
    <property type="evidence" value="ECO:0007669"/>
    <property type="project" value="InterPro"/>
</dbReference>
<evidence type="ECO:0000256" key="2">
    <source>
        <dbReference type="ARBA" id="ARBA00005814"/>
    </source>
</evidence>
<feature type="domain" description="ABC-2 type transporter transmembrane" evidence="9">
    <location>
        <begin position="1"/>
        <end position="175"/>
    </location>
</feature>
<dbReference type="Proteomes" id="UP000467841">
    <property type="component" value="Unassembled WGS sequence"/>
</dbReference>
<name>A0A6D2HBV9_9BRAS</name>